<protein>
    <recommendedName>
        <fullName evidence="3">Velvet domain-containing protein</fullName>
    </recommendedName>
</protein>
<evidence type="ECO:0000313" key="1">
    <source>
        <dbReference type="EMBL" id="KIV93003.1"/>
    </source>
</evidence>
<dbReference type="EMBL" id="KN847522">
    <property type="protein sequence ID" value="KIV93002.1"/>
    <property type="molecule type" value="Genomic_DNA"/>
</dbReference>
<evidence type="ECO:0000313" key="2">
    <source>
        <dbReference type="Proteomes" id="UP000054302"/>
    </source>
</evidence>
<name>A0A0D2A1W8_EXOME</name>
<dbReference type="Gene3D" id="2.60.40.3960">
    <property type="entry name" value="Velvet domain"/>
    <property type="match status" value="1"/>
</dbReference>
<dbReference type="GeneID" id="27322095"/>
<dbReference type="HOGENOM" id="CLU_135135_0_0_1"/>
<dbReference type="EMBL" id="KN847522">
    <property type="protein sequence ID" value="KIV93003.1"/>
    <property type="molecule type" value="Genomic_DNA"/>
</dbReference>
<dbReference type="RefSeq" id="XP_016224576.1">
    <property type="nucleotide sequence ID" value="XM_016368788.1"/>
</dbReference>
<evidence type="ECO:0008006" key="3">
    <source>
        <dbReference type="Google" id="ProtNLM"/>
    </source>
</evidence>
<dbReference type="OrthoDB" id="5399926at2759"/>
<proteinExistence type="predicted"/>
<dbReference type="InterPro" id="IPR038491">
    <property type="entry name" value="Velvet_dom_sf"/>
</dbReference>
<sequence>MELAIGPPSRMTAGLPLQHPLVVTFSSANKDKEGNAEALRLQDLTGVWAFVSLTNPDMEQNLAPPRIDLLRGQTADSIHPIQQRQEGDDTPVAYATFAGLIITEPGKYRLRINLIDMNALGESLGDERPSADLCSPLLEDQGSGAGKVLRVLHSPTVDVVEDGQRQHVFDEAELNNAKSRLRSIGVDC</sequence>
<gene>
    <name evidence="1" type="ORF">PV10_04250</name>
</gene>
<reference evidence="1 2" key="1">
    <citation type="submission" date="2015-01" db="EMBL/GenBank/DDBJ databases">
        <title>The Genome Sequence of Exophiala mesophila CBS40295.</title>
        <authorList>
            <consortium name="The Broad Institute Genomics Platform"/>
            <person name="Cuomo C."/>
            <person name="de Hoog S."/>
            <person name="Gorbushina A."/>
            <person name="Stielow B."/>
            <person name="Teixiera M."/>
            <person name="Abouelleil A."/>
            <person name="Chapman S.B."/>
            <person name="Priest M."/>
            <person name="Young S.K."/>
            <person name="Wortman J."/>
            <person name="Nusbaum C."/>
            <person name="Birren B."/>
        </authorList>
    </citation>
    <scope>NUCLEOTIDE SEQUENCE [LARGE SCALE GENOMIC DNA]</scope>
    <source>
        <strain evidence="1 2">CBS 40295</strain>
    </source>
</reference>
<dbReference type="EMBL" id="KN847522">
    <property type="protein sequence ID" value="KIV93004.1"/>
    <property type="molecule type" value="Genomic_DNA"/>
</dbReference>
<dbReference type="AlphaFoldDB" id="A0A0D2A1W8"/>
<organism evidence="1 2">
    <name type="scientific">Exophiala mesophila</name>
    <name type="common">Black yeast-like fungus</name>
    <dbReference type="NCBI Taxonomy" id="212818"/>
    <lineage>
        <taxon>Eukaryota</taxon>
        <taxon>Fungi</taxon>
        <taxon>Dikarya</taxon>
        <taxon>Ascomycota</taxon>
        <taxon>Pezizomycotina</taxon>
        <taxon>Eurotiomycetes</taxon>
        <taxon>Chaetothyriomycetidae</taxon>
        <taxon>Chaetothyriales</taxon>
        <taxon>Herpotrichiellaceae</taxon>
        <taxon>Exophiala</taxon>
    </lineage>
</organism>
<dbReference type="RefSeq" id="XP_016224577.1">
    <property type="nucleotide sequence ID" value="XM_016368789.1"/>
</dbReference>
<accession>A0A0D2A1W8</accession>
<keyword evidence="2" id="KW-1185">Reference proteome</keyword>
<dbReference type="VEuPathDB" id="FungiDB:PV10_04250"/>
<dbReference type="Proteomes" id="UP000054302">
    <property type="component" value="Unassembled WGS sequence"/>
</dbReference>
<dbReference type="RefSeq" id="XP_016224578.1">
    <property type="nucleotide sequence ID" value="XM_016368790.1"/>
</dbReference>